<dbReference type="EMBL" id="CP046072">
    <property type="protein sequence ID" value="QSZ42865.1"/>
    <property type="molecule type" value="Genomic_DNA"/>
</dbReference>
<evidence type="ECO:0008006" key="3">
    <source>
        <dbReference type="Google" id="ProtNLM"/>
    </source>
</evidence>
<reference evidence="1" key="2">
    <citation type="submission" date="2021-04" db="EMBL/GenBank/DDBJ databases">
        <title>Isolation and characterization of a novel species of the genus Sulfurimonas.</title>
        <authorList>
            <person name="Fukui M."/>
        </authorList>
    </citation>
    <scope>NUCLEOTIDE SEQUENCE</scope>
    <source>
        <strain evidence="1">H1576</strain>
    </source>
</reference>
<proteinExistence type="predicted"/>
<dbReference type="KEGG" id="saqt:GJV85_12350"/>
<reference evidence="1" key="1">
    <citation type="submission" date="2019-11" db="EMBL/GenBank/DDBJ databases">
        <authorList>
            <person name="Kojima H."/>
        </authorList>
    </citation>
    <scope>NUCLEOTIDE SEQUENCE</scope>
    <source>
        <strain evidence="1">H1576</strain>
    </source>
</reference>
<evidence type="ECO:0000313" key="1">
    <source>
        <dbReference type="EMBL" id="QSZ42865.1"/>
    </source>
</evidence>
<dbReference type="Proteomes" id="UP000671852">
    <property type="component" value="Chromosome"/>
</dbReference>
<protein>
    <recommendedName>
        <fullName evidence="3">Gluconate 2-dehydrogenase subunit 3 family protein</fullName>
    </recommendedName>
</protein>
<dbReference type="InterPro" id="IPR027056">
    <property type="entry name" value="Gluconate_2DH_su3"/>
</dbReference>
<sequence>MYWMNSRRTFMKLGFFSSGVVIMNGCDVFGIVTLHDTIRVVHKDLFPKAKELNIDTADYMKIVFNHSRITQEDKDFLKNGVKWLNEEALLLFKTTYIKLSDLNRQKVLQSIAKTDWGESWIRYMMQYILEATLGDPIYRGDKNEAAWKWLAYEGGKPSPKKVYL</sequence>
<keyword evidence="2" id="KW-1185">Reference proteome</keyword>
<evidence type="ECO:0000313" key="2">
    <source>
        <dbReference type="Proteomes" id="UP000671852"/>
    </source>
</evidence>
<dbReference type="AlphaFoldDB" id="A0A975B2C6"/>
<organism evidence="1 2">
    <name type="scientific">Sulfurimonas aquatica</name>
    <dbReference type="NCBI Taxonomy" id="2672570"/>
    <lineage>
        <taxon>Bacteria</taxon>
        <taxon>Pseudomonadati</taxon>
        <taxon>Campylobacterota</taxon>
        <taxon>Epsilonproteobacteria</taxon>
        <taxon>Campylobacterales</taxon>
        <taxon>Sulfurimonadaceae</taxon>
        <taxon>Sulfurimonas</taxon>
    </lineage>
</organism>
<gene>
    <name evidence="1" type="ORF">GJV85_12350</name>
</gene>
<accession>A0A975B2C6</accession>
<dbReference type="Pfam" id="PF13618">
    <property type="entry name" value="Gluconate_2-dh3"/>
    <property type="match status" value="1"/>
</dbReference>
<name>A0A975B2C6_9BACT</name>